<accession>A0AAX3WKG8</accession>
<protein>
    <submittedName>
        <fullName evidence="1">Uncharacterized protein</fullName>
    </submittedName>
</protein>
<dbReference type="AlphaFoldDB" id="A0AAX3WKG8"/>
<evidence type="ECO:0000313" key="2">
    <source>
        <dbReference type="Proteomes" id="UP001223720"/>
    </source>
</evidence>
<sequence length="123" mass="14214">MAQHIAFVKHVAKPLPITDYEKAWKIEMMRRALAAYYRQGGTRMPCKHLSRIAKHKNKRYAYLADETGTLAVYRITGERSFRRKAKTWPKAIETVSMFCQRIILYKAQQGAALASHVEMDQVA</sequence>
<dbReference type="Proteomes" id="UP001223720">
    <property type="component" value="Chromosome"/>
</dbReference>
<proteinExistence type="predicted"/>
<evidence type="ECO:0000313" key="1">
    <source>
        <dbReference type="EMBL" id="WHQ71376.1"/>
    </source>
</evidence>
<dbReference type="EMBL" id="CP073633">
    <property type="protein sequence ID" value="WHQ71376.1"/>
    <property type="molecule type" value="Genomic_DNA"/>
</dbReference>
<name>A0AAX3WKG8_METEX</name>
<reference evidence="1" key="1">
    <citation type="journal article" date="2022" name="Biotechnol. Bioprocess Eng.">
        <title>Pan-genome Analysis Reveals Comparative Genomic Features of Central Metabolic Pathways in Methylorubrum extorquens.</title>
        <authorList>
            <person name="Lee G.M."/>
            <person name="Scott-Nevros Z.K."/>
            <person name="Lee S.-M."/>
            <person name="Kim D."/>
        </authorList>
    </citation>
    <scope>NUCLEOTIDE SEQUENCE</scope>
    <source>
        <strain evidence="1">ATCC 55366</strain>
    </source>
</reference>
<gene>
    <name evidence="1" type="ORF">KEC54_07390</name>
</gene>
<organism evidence="1 2">
    <name type="scientific">Methylorubrum extorquens</name>
    <name type="common">Methylobacterium dichloromethanicum</name>
    <name type="synonym">Methylobacterium extorquens</name>
    <dbReference type="NCBI Taxonomy" id="408"/>
    <lineage>
        <taxon>Bacteria</taxon>
        <taxon>Pseudomonadati</taxon>
        <taxon>Pseudomonadota</taxon>
        <taxon>Alphaproteobacteria</taxon>
        <taxon>Hyphomicrobiales</taxon>
        <taxon>Methylobacteriaceae</taxon>
        <taxon>Methylorubrum</taxon>
    </lineage>
</organism>
<dbReference type="RefSeq" id="WP_056116516.1">
    <property type="nucleotide sequence ID" value="NZ_CP073633.1"/>
</dbReference>